<keyword evidence="2" id="KW-1185">Reference proteome</keyword>
<evidence type="ECO:0000313" key="2">
    <source>
        <dbReference type="Proteomes" id="UP001234297"/>
    </source>
</evidence>
<dbReference type="EMBL" id="CM056820">
    <property type="protein sequence ID" value="KAJ8615585.1"/>
    <property type="molecule type" value="Genomic_DNA"/>
</dbReference>
<gene>
    <name evidence="1" type="ORF">MRB53_034957</name>
</gene>
<sequence>MEENQIAKSSSMESDIRILTSGGRTIPAHSSVLASASPVLEKLMSDRPERTVPIVGVPSDAVAAFVNFIYSRSFMGEEEMIERHGIQLLVLSHVYQVRELKRACEVGLAGKLMAESVVDVLQLARECDAPYLSIRCMKFISKDFKEVEKTEGWRFLQDHDPWFELHILQFLDEAEKTRKRRMRNRKYQRLYLQLNEAMECLEHIFTEGCTHVGPHDMEPDKKKGPCTNFSTCCRGLQLLIRHFVTCKKKVPGGCSHCKRMWQLFRLHSSLCDQPESCKVPLCRQFKEKMPDERTGEDGRWRLLVRKVESAKAISSLSKRKRVDELDVPTFIPN</sequence>
<dbReference type="Proteomes" id="UP001234297">
    <property type="component" value="Chromosome 12"/>
</dbReference>
<organism evidence="1 2">
    <name type="scientific">Persea americana</name>
    <name type="common">Avocado</name>
    <dbReference type="NCBI Taxonomy" id="3435"/>
    <lineage>
        <taxon>Eukaryota</taxon>
        <taxon>Viridiplantae</taxon>
        <taxon>Streptophyta</taxon>
        <taxon>Embryophyta</taxon>
        <taxon>Tracheophyta</taxon>
        <taxon>Spermatophyta</taxon>
        <taxon>Magnoliopsida</taxon>
        <taxon>Magnoliidae</taxon>
        <taxon>Laurales</taxon>
        <taxon>Lauraceae</taxon>
        <taxon>Persea</taxon>
    </lineage>
</organism>
<comment type="caution">
    <text evidence="1">The sequence shown here is derived from an EMBL/GenBank/DDBJ whole genome shotgun (WGS) entry which is preliminary data.</text>
</comment>
<evidence type="ECO:0000313" key="1">
    <source>
        <dbReference type="EMBL" id="KAJ8615585.1"/>
    </source>
</evidence>
<accession>A0ACC2K3D0</accession>
<protein>
    <submittedName>
        <fullName evidence="1">Uncharacterized protein</fullName>
    </submittedName>
</protein>
<reference evidence="1 2" key="1">
    <citation type="journal article" date="2022" name="Hortic Res">
        <title>A haplotype resolved chromosomal level avocado genome allows analysis of novel avocado genes.</title>
        <authorList>
            <person name="Nath O."/>
            <person name="Fletcher S.J."/>
            <person name="Hayward A."/>
            <person name="Shaw L.M."/>
            <person name="Masouleh A.K."/>
            <person name="Furtado A."/>
            <person name="Henry R.J."/>
            <person name="Mitter N."/>
        </authorList>
    </citation>
    <scope>NUCLEOTIDE SEQUENCE [LARGE SCALE GENOMIC DNA]</scope>
    <source>
        <strain evidence="2">cv. Hass</strain>
    </source>
</reference>
<proteinExistence type="predicted"/>
<name>A0ACC2K3D0_PERAE</name>